<name>A0ABZ2H7H1_9PSED</name>
<dbReference type="EMBL" id="CP146072">
    <property type="protein sequence ID" value="WWR37841.1"/>
    <property type="molecule type" value="Genomic_DNA"/>
</dbReference>
<evidence type="ECO:0000256" key="2">
    <source>
        <dbReference type="ARBA" id="ARBA00008000"/>
    </source>
</evidence>
<keyword evidence="3" id="KW-0285">Flavoprotein</keyword>
<evidence type="ECO:0000259" key="8">
    <source>
        <dbReference type="PROSITE" id="PS51387"/>
    </source>
</evidence>
<keyword evidence="6" id="KW-0560">Oxidoreductase</keyword>
<gene>
    <name evidence="9" type="ORF">V6B39_23310</name>
</gene>
<keyword evidence="10" id="KW-1185">Reference proteome</keyword>
<evidence type="ECO:0000256" key="6">
    <source>
        <dbReference type="ARBA" id="ARBA00023002"/>
    </source>
</evidence>
<dbReference type="EC" id="1.1.2.4" evidence="7"/>
<dbReference type="InterPro" id="IPR016166">
    <property type="entry name" value="FAD-bd_PCMH"/>
</dbReference>
<dbReference type="InterPro" id="IPR016164">
    <property type="entry name" value="FAD-linked_Oxase-like_C"/>
</dbReference>
<dbReference type="SUPFAM" id="SSF55103">
    <property type="entry name" value="FAD-linked oxidases, C-terminal domain"/>
    <property type="match status" value="1"/>
</dbReference>
<dbReference type="InterPro" id="IPR016169">
    <property type="entry name" value="FAD-bd_PCMH_sub2"/>
</dbReference>
<proteinExistence type="inferred from homology"/>
<dbReference type="SUPFAM" id="SSF56176">
    <property type="entry name" value="FAD-binding/transporter-associated domain-like"/>
    <property type="match status" value="1"/>
</dbReference>
<evidence type="ECO:0000256" key="7">
    <source>
        <dbReference type="ARBA" id="ARBA00038897"/>
    </source>
</evidence>
<sequence length="466" mass="49175">MASNPAFHASPMPTLLDALRELLGERLSTGRAECEQHGRGESYHPTLPPDAVCYAESTAEVAAIVKLCAAQRVPIIAFGGGTSLEGHVGATRGGVCIDLSRMQRIIAVRPDDLDVTVEAGVTRMQLNAELRTTGLFFPVDPGGESTLGGMAATRASGTNAVRYGTMRENVLNLTVVLADGQVIKTGGRARKSSAGYDLTRLFVGSEGTLGIITEVTLRLYGIPETTCAAVCTFPTIAAAVSSVVSIIQYGIPVSRVELLDARTVQAVNRFSHMGLVETPTLFFEFAGSPASVAEQVELTREIVESNGASGFQAAGDADARNALWRARHSVHYAMQSMRPNGRIWSTDVCVPISALTRCIAETAEDVARVSFFVGMVGHVGDGNFHLGMVVDPGNAAELVEAEALNERVVERAIALEGTCTGEHGIGSGKIKFMPLEHGAALGVMHLVKQALDPLGLMNPGKILPQG</sequence>
<dbReference type="Proteomes" id="UP001369248">
    <property type="component" value="Chromosome"/>
</dbReference>
<dbReference type="InterPro" id="IPR004113">
    <property type="entry name" value="FAD-bd_oxidored_4_C"/>
</dbReference>
<dbReference type="Gene3D" id="1.10.45.10">
    <property type="entry name" value="Vanillyl-alcohol Oxidase, Chain A, domain 4"/>
    <property type="match status" value="1"/>
</dbReference>
<keyword evidence="4" id="KW-0274">FAD</keyword>
<evidence type="ECO:0000256" key="3">
    <source>
        <dbReference type="ARBA" id="ARBA00022630"/>
    </source>
</evidence>
<dbReference type="InterPro" id="IPR036318">
    <property type="entry name" value="FAD-bd_PCMH-like_sf"/>
</dbReference>
<dbReference type="PROSITE" id="PS51387">
    <property type="entry name" value="FAD_PCMH"/>
    <property type="match status" value="1"/>
</dbReference>
<evidence type="ECO:0000256" key="1">
    <source>
        <dbReference type="ARBA" id="ARBA00001974"/>
    </source>
</evidence>
<dbReference type="PANTHER" id="PTHR11748:SF111">
    <property type="entry name" value="D-LACTATE DEHYDROGENASE, MITOCHONDRIAL-RELATED"/>
    <property type="match status" value="1"/>
</dbReference>
<dbReference type="GeneID" id="89546242"/>
<dbReference type="Pfam" id="PF01565">
    <property type="entry name" value="FAD_binding_4"/>
    <property type="match status" value="1"/>
</dbReference>
<feature type="domain" description="FAD-binding PCMH-type" evidence="8">
    <location>
        <begin position="45"/>
        <end position="222"/>
    </location>
</feature>
<dbReference type="PANTHER" id="PTHR11748">
    <property type="entry name" value="D-LACTATE DEHYDROGENASE"/>
    <property type="match status" value="1"/>
</dbReference>
<evidence type="ECO:0000313" key="9">
    <source>
        <dbReference type="EMBL" id="WWR37841.1"/>
    </source>
</evidence>
<protein>
    <recommendedName>
        <fullName evidence="7">D-lactate dehydrogenase (cytochrome)</fullName>
        <ecNumber evidence="7">1.1.2.4</ecNumber>
    </recommendedName>
</protein>
<accession>A0ABZ2H7H1</accession>
<comment type="cofactor">
    <cofactor evidence="1">
        <name>FAD</name>
        <dbReference type="ChEBI" id="CHEBI:57692"/>
    </cofactor>
</comment>
<dbReference type="Gene3D" id="3.30.465.10">
    <property type="match status" value="1"/>
</dbReference>
<dbReference type="InterPro" id="IPR006094">
    <property type="entry name" value="Oxid_FAD_bind_N"/>
</dbReference>
<dbReference type="Gene3D" id="3.30.70.2740">
    <property type="match status" value="1"/>
</dbReference>
<keyword evidence="5" id="KW-0809">Transit peptide</keyword>
<organism evidence="9 10">
    <name type="scientific">Pseudomonas bubulae</name>
    <dbReference type="NCBI Taxonomy" id="2316085"/>
    <lineage>
        <taxon>Bacteria</taxon>
        <taxon>Pseudomonadati</taxon>
        <taxon>Pseudomonadota</taxon>
        <taxon>Gammaproteobacteria</taxon>
        <taxon>Pseudomonadales</taxon>
        <taxon>Pseudomonadaceae</taxon>
        <taxon>Pseudomonas</taxon>
    </lineage>
</organism>
<comment type="similarity">
    <text evidence="2">Belongs to the FAD-binding oxidoreductase/transferase type 4 family.</text>
</comment>
<reference evidence="10" key="1">
    <citation type="submission" date="2024-02" db="EMBL/GenBank/DDBJ databases">
        <title>Exploring bacterial hosts of class 1 integrons in salad vegetable microbiomes with epicPCR.</title>
        <authorList>
            <person name="Qi Q."/>
            <person name="Ghaly T.M."/>
            <person name="Gillings M.R."/>
            <person name="Tetu S.G."/>
        </authorList>
    </citation>
    <scope>NUCLEOTIDE SEQUENCE [LARGE SCALE GENOMIC DNA]</scope>
    <source>
        <strain evidence="10">S2-2023-2</strain>
    </source>
</reference>
<evidence type="ECO:0000256" key="4">
    <source>
        <dbReference type="ARBA" id="ARBA00022827"/>
    </source>
</evidence>
<evidence type="ECO:0000313" key="10">
    <source>
        <dbReference type="Proteomes" id="UP001369248"/>
    </source>
</evidence>
<dbReference type="RefSeq" id="WP_338660345.1">
    <property type="nucleotide sequence ID" value="NZ_CP146072.1"/>
</dbReference>
<dbReference type="Pfam" id="PF02913">
    <property type="entry name" value="FAD-oxidase_C"/>
    <property type="match status" value="1"/>
</dbReference>
<evidence type="ECO:0000256" key="5">
    <source>
        <dbReference type="ARBA" id="ARBA00022946"/>
    </source>
</evidence>
<dbReference type="InterPro" id="IPR016171">
    <property type="entry name" value="Vanillyl_alc_oxidase_C-sub2"/>
</dbReference>